<dbReference type="RefSeq" id="WP_132884386.1">
    <property type="nucleotide sequence ID" value="NZ_JBBGZA010000001.1"/>
</dbReference>
<keyword evidence="3" id="KW-1185">Reference proteome</keyword>
<keyword evidence="1" id="KW-1133">Transmembrane helix</keyword>
<evidence type="ECO:0000313" key="3">
    <source>
        <dbReference type="Proteomes" id="UP001380365"/>
    </source>
</evidence>
<gene>
    <name evidence="2" type="ORF">WH159_06460</name>
</gene>
<feature type="transmembrane region" description="Helical" evidence="1">
    <location>
        <begin position="187"/>
        <end position="205"/>
    </location>
</feature>
<feature type="transmembrane region" description="Helical" evidence="1">
    <location>
        <begin position="12"/>
        <end position="30"/>
    </location>
</feature>
<evidence type="ECO:0000256" key="1">
    <source>
        <dbReference type="SAM" id="Phobius"/>
    </source>
</evidence>
<feature type="transmembrane region" description="Helical" evidence="1">
    <location>
        <begin position="107"/>
        <end position="126"/>
    </location>
</feature>
<feature type="transmembrane region" description="Helical" evidence="1">
    <location>
        <begin position="36"/>
        <end position="53"/>
    </location>
</feature>
<name>A0ABU8Q367_9SPHN</name>
<protein>
    <recommendedName>
        <fullName evidence="4">DUF3488 domain-containing protein</fullName>
    </recommendedName>
</protein>
<sequence>MTASTHRPGFTFHRKALGAVALVAVAQLLFYGEEPGATLGVFALAWTAVLALTRPDLRRNRAALGALLFAIAAGFALVEDPDPLDWCLFWAALASAALLPQHRFGTAIGWTGRLFLHGLLTPLALLQDMVRLRKVSPARPGTGPVAVLTILALPLLGGATFLALFATANPLIGNAFAAIRFPNLSSALFHLIFWSFVLLLVWPSLRPRHALLRTGDASAFVGPSVPHVPLATLTLSLVSTAEQNQASGAE</sequence>
<accession>A0ABU8Q367</accession>
<keyword evidence="1" id="KW-0472">Membrane</keyword>
<dbReference type="Pfam" id="PF13687">
    <property type="entry name" value="DUF4153"/>
    <property type="match status" value="1"/>
</dbReference>
<reference evidence="2 3" key="1">
    <citation type="submission" date="2023-12" db="EMBL/GenBank/DDBJ databases">
        <title>Gut-associated functions are favored during microbiome assembly across C. elegans life.</title>
        <authorList>
            <person name="Zimmermann J."/>
        </authorList>
    </citation>
    <scope>NUCLEOTIDE SEQUENCE [LARGE SCALE GENOMIC DNA]</scope>
    <source>
        <strain evidence="2 3">JUb134</strain>
    </source>
</reference>
<proteinExistence type="predicted"/>
<organism evidence="2 3">
    <name type="scientific">Sphingomonas molluscorum</name>
    <dbReference type="NCBI Taxonomy" id="418184"/>
    <lineage>
        <taxon>Bacteria</taxon>
        <taxon>Pseudomonadati</taxon>
        <taxon>Pseudomonadota</taxon>
        <taxon>Alphaproteobacteria</taxon>
        <taxon>Sphingomonadales</taxon>
        <taxon>Sphingomonadaceae</taxon>
        <taxon>Sphingomonas</taxon>
    </lineage>
</organism>
<comment type="caution">
    <text evidence="2">The sequence shown here is derived from an EMBL/GenBank/DDBJ whole genome shotgun (WGS) entry which is preliminary data.</text>
</comment>
<dbReference type="InterPro" id="IPR025291">
    <property type="entry name" value="DUF4153"/>
</dbReference>
<evidence type="ECO:0008006" key="4">
    <source>
        <dbReference type="Google" id="ProtNLM"/>
    </source>
</evidence>
<evidence type="ECO:0000313" key="2">
    <source>
        <dbReference type="EMBL" id="MEJ5094177.1"/>
    </source>
</evidence>
<dbReference type="Proteomes" id="UP001380365">
    <property type="component" value="Unassembled WGS sequence"/>
</dbReference>
<dbReference type="EMBL" id="JBBGZA010000001">
    <property type="protein sequence ID" value="MEJ5094177.1"/>
    <property type="molecule type" value="Genomic_DNA"/>
</dbReference>
<keyword evidence="1" id="KW-0812">Transmembrane</keyword>
<feature type="transmembrane region" description="Helical" evidence="1">
    <location>
        <begin position="146"/>
        <end position="167"/>
    </location>
</feature>
<feature type="transmembrane region" description="Helical" evidence="1">
    <location>
        <begin position="60"/>
        <end position="78"/>
    </location>
</feature>